<evidence type="ECO:0000313" key="2">
    <source>
        <dbReference type="Proteomes" id="UP000806378"/>
    </source>
</evidence>
<accession>A0A8T0CXM0</accession>
<organism evidence="1 2">
    <name type="scientific">Corymbia citriodora subsp. variegata</name>
    <dbReference type="NCBI Taxonomy" id="360336"/>
    <lineage>
        <taxon>Eukaryota</taxon>
        <taxon>Viridiplantae</taxon>
        <taxon>Streptophyta</taxon>
        <taxon>Embryophyta</taxon>
        <taxon>Tracheophyta</taxon>
        <taxon>Spermatophyta</taxon>
        <taxon>Magnoliopsida</taxon>
        <taxon>eudicotyledons</taxon>
        <taxon>Gunneridae</taxon>
        <taxon>Pentapetalae</taxon>
        <taxon>rosids</taxon>
        <taxon>malvids</taxon>
        <taxon>Myrtales</taxon>
        <taxon>Myrtaceae</taxon>
        <taxon>Myrtoideae</taxon>
        <taxon>Eucalypteae</taxon>
        <taxon>Corymbia</taxon>
    </lineage>
</organism>
<comment type="caution">
    <text evidence="1">The sequence shown here is derived from an EMBL/GenBank/DDBJ whole genome shotgun (WGS) entry which is preliminary data.</text>
</comment>
<evidence type="ECO:0000313" key="1">
    <source>
        <dbReference type="EMBL" id="KAF7850959.1"/>
    </source>
</evidence>
<sequence length="61" mass="6796">MKISLKSAFTRSGSNLVLTLCLHSPIQSTYSHMCNLLISEHPVMHIEIYGGQIYCASILPF</sequence>
<dbReference type="Gramene" id="rna-gnl|WGS:JABURB|Cocit.L4816.1">
    <property type="protein sequence ID" value="cds-KAF7850959.1"/>
    <property type="gene ID" value="gene-BT93_L4816"/>
</dbReference>
<dbReference type="AlphaFoldDB" id="A0A8T0CXM0"/>
<name>A0A8T0CXM0_CORYI</name>
<protein>
    <submittedName>
        <fullName evidence="1">Uncharacterized protein</fullName>
    </submittedName>
</protein>
<dbReference type="Proteomes" id="UP000806378">
    <property type="component" value="Unassembled WGS sequence"/>
</dbReference>
<gene>
    <name evidence="1" type="ORF">BT93_L4816</name>
</gene>
<keyword evidence="2" id="KW-1185">Reference proteome</keyword>
<reference evidence="1" key="1">
    <citation type="submission" date="2020-05" db="EMBL/GenBank/DDBJ databases">
        <title>WGS assembly of Corymbia citriodora subspecies variegata.</title>
        <authorList>
            <person name="Barry K."/>
            <person name="Hundley H."/>
            <person name="Shu S."/>
            <person name="Jenkins J."/>
            <person name="Grimwood J."/>
            <person name="Baten A."/>
        </authorList>
    </citation>
    <scope>NUCLEOTIDE SEQUENCE</scope>
    <source>
        <strain evidence="1">CV2-018</strain>
    </source>
</reference>
<dbReference type="EMBL" id="MU089572">
    <property type="protein sequence ID" value="KAF7850959.1"/>
    <property type="molecule type" value="Genomic_DNA"/>
</dbReference>
<proteinExistence type="predicted"/>